<evidence type="ECO:0000313" key="1">
    <source>
        <dbReference type="EMBL" id="KAK3741348.1"/>
    </source>
</evidence>
<reference evidence="1" key="1">
    <citation type="journal article" date="2023" name="G3 (Bethesda)">
        <title>A reference genome for the long-term kleptoplast-retaining sea slug Elysia crispata morphotype clarki.</title>
        <authorList>
            <person name="Eastman K.E."/>
            <person name="Pendleton A.L."/>
            <person name="Shaikh M.A."/>
            <person name="Suttiyut T."/>
            <person name="Ogas R."/>
            <person name="Tomko P."/>
            <person name="Gavelis G."/>
            <person name="Widhalm J.R."/>
            <person name="Wisecaver J.H."/>
        </authorList>
    </citation>
    <scope>NUCLEOTIDE SEQUENCE</scope>
    <source>
        <strain evidence="1">ECLA1</strain>
    </source>
</reference>
<evidence type="ECO:0000313" key="2">
    <source>
        <dbReference type="Proteomes" id="UP001283361"/>
    </source>
</evidence>
<accession>A0AAE1CWF3</accession>
<proteinExistence type="predicted"/>
<name>A0AAE1CWF3_9GAST</name>
<keyword evidence="2" id="KW-1185">Reference proteome</keyword>
<dbReference type="EMBL" id="JAWDGP010006429">
    <property type="protein sequence ID" value="KAK3741348.1"/>
    <property type="molecule type" value="Genomic_DNA"/>
</dbReference>
<protein>
    <submittedName>
        <fullName evidence="1">Uncharacterized protein</fullName>
    </submittedName>
</protein>
<dbReference type="Proteomes" id="UP001283361">
    <property type="component" value="Unassembled WGS sequence"/>
</dbReference>
<dbReference type="AlphaFoldDB" id="A0AAE1CWF3"/>
<comment type="caution">
    <text evidence="1">The sequence shown here is derived from an EMBL/GenBank/DDBJ whole genome shotgun (WGS) entry which is preliminary data.</text>
</comment>
<gene>
    <name evidence="1" type="ORF">RRG08_034393</name>
</gene>
<organism evidence="1 2">
    <name type="scientific">Elysia crispata</name>
    <name type="common">lettuce slug</name>
    <dbReference type="NCBI Taxonomy" id="231223"/>
    <lineage>
        <taxon>Eukaryota</taxon>
        <taxon>Metazoa</taxon>
        <taxon>Spiralia</taxon>
        <taxon>Lophotrochozoa</taxon>
        <taxon>Mollusca</taxon>
        <taxon>Gastropoda</taxon>
        <taxon>Heterobranchia</taxon>
        <taxon>Euthyneura</taxon>
        <taxon>Panpulmonata</taxon>
        <taxon>Sacoglossa</taxon>
        <taxon>Placobranchoidea</taxon>
        <taxon>Plakobranchidae</taxon>
        <taxon>Elysia</taxon>
    </lineage>
</organism>
<sequence length="124" mass="13305">MKHCVAIQSKYPRTVVVSLGREHRWSANPEATVSPGVFANLTVLKFSSQFTLAHIGCGGGRGQGSNIYKLGSHPRPGVPDVASGGISVDNKRVSTPEPGPIVRHSQDDCVGLALWLRYDQIQGQ</sequence>